<feature type="coiled-coil region" evidence="1">
    <location>
        <begin position="423"/>
        <end position="450"/>
    </location>
</feature>
<dbReference type="PANTHER" id="PTHR38032:SF1">
    <property type="entry name" value="RNA-BINDING PROTEIN KHPB N-TERMINAL DOMAIN-CONTAINING PROTEIN"/>
    <property type="match status" value="1"/>
</dbReference>
<feature type="domain" description="Flagellar Assembly Protein A N-terminal region" evidence="2">
    <location>
        <begin position="83"/>
        <end position="260"/>
    </location>
</feature>
<evidence type="ECO:0000313" key="3">
    <source>
        <dbReference type="EMBL" id="MFC3120667.1"/>
    </source>
</evidence>
<evidence type="ECO:0000313" key="4">
    <source>
        <dbReference type="Proteomes" id="UP001595478"/>
    </source>
</evidence>
<dbReference type="InterPro" id="IPR046865">
    <property type="entry name" value="FapA_b_solenoid"/>
</dbReference>
<dbReference type="InterPro" id="IPR005646">
    <property type="entry name" value="FapA"/>
</dbReference>
<dbReference type="RefSeq" id="WP_376918799.1">
    <property type="nucleotide sequence ID" value="NZ_JBHRSW010000005.1"/>
</dbReference>
<organism evidence="3 4">
    <name type="scientific">Agaribacter flavus</name>
    <dbReference type="NCBI Taxonomy" id="1902781"/>
    <lineage>
        <taxon>Bacteria</taxon>
        <taxon>Pseudomonadati</taxon>
        <taxon>Pseudomonadota</taxon>
        <taxon>Gammaproteobacteria</taxon>
        <taxon>Alteromonadales</taxon>
        <taxon>Alteromonadaceae</taxon>
        <taxon>Agaribacter</taxon>
    </lineage>
</organism>
<dbReference type="Pfam" id="PF20250">
    <property type="entry name" value="FapA_N"/>
    <property type="match status" value="1"/>
</dbReference>
<proteinExistence type="predicted"/>
<protein>
    <submittedName>
        <fullName evidence="3">DUF342 domain-containing protein</fullName>
    </submittedName>
</protein>
<keyword evidence="1" id="KW-0175">Coiled coil</keyword>
<evidence type="ECO:0000259" key="2">
    <source>
        <dbReference type="Pfam" id="PF20250"/>
    </source>
</evidence>
<comment type="caution">
    <text evidence="3">The sequence shown here is derived from an EMBL/GenBank/DDBJ whole genome shotgun (WGS) entry which is preliminary data.</text>
</comment>
<gene>
    <name evidence="3" type="ORF">ACFOHL_03470</name>
</gene>
<dbReference type="InterPro" id="IPR046866">
    <property type="entry name" value="FapA_N"/>
</dbReference>
<dbReference type="Pfam" id="PF03961">
    <property type="entry name" value="FapA"/>
    <property type="match status" value="1"/>
</dbReference>
<evidence type="ECO:0000256" key="1">
    <source>
        <dbReference type="SAM" id="Coils"/>
    </source>
</evidence>
<dbReference type="PANTHER" id="PTHR38032">
    <property type="entry name" value="POLYMERASE-RELATED"/>
    <property type="match status" value="1"/>
</dbReference>
<sequence length="548" mass="60315">MNGVALSFSEEHSTVLATVSPNECDASLEADLLKKFIQKSEFGHYFIKEDAVNSLVANAKKASGEGKVEAFTCPVAELKDAEIKVKISEDEMEASMTVIGAFGGAIPKLANFHQALADKGIVRGWSVKIINKLVEQIKSLQPGRTHKEIIAKGLPPRKGKNSRVRPLVENALERVLQPKKAEGNKVDMRDLGEIICVKQGDTIAEILPPSQGRSGFTVTNKKIQAERGDECEIKLGENTELSTQNKQLIIASIDGLPKFLEGVMTVDNTFISKGVNVKTGNVNFKGSVIVNGDVTENMKIFASGDIMINGFVESAIIESEGDIIITQGVMGKPDVDDCRLIAKGEVALQHAQGVYIESKGAVRVMKQIAHSEIRCMDNIYVGRGEQPQGSIFGCQIVSFGYIEAGNVGAVSGSKLEVDFTEGYDKITRRLEGLREMRKDLASTNADHELQYAQFKNKEYTPEVQEKVDTLKQALEEERALLQWLQGVEQENVENLANYQKNAKIISRSHLYPGVSVKLSKLLYVTDKELSDVCLCLREHEWKVVKFKG</sequence>
<reference evidence="4" key="1">
    <citation type="journal article" date="2019" name="Int. J. Syst. Evol. Microbiol.">
        <title>The Global Catalogue of Microorganisms (GCM) 10K type strain sequencing project: providing services to taxonomists for standard genome sequencing and annotation.</title>
        <authorList>
            <consortium name="The Broad Institute Genomics Platform"/>
            <consortium name="The Broad Institute Genome Sequencing Center for Infectious Disease"/>
            <person name="Wu L."/>
            <person name="Ma J."/>
        </authorList>
    </citation>
    <scope>NUCLEOTIDE SEQUENCE [LARGE SCALE GENOMIC DNA]</scope>
    <source>
        <strain evidence="4">KCTC 52473</strain>
    </source>
</reference>
<accession>A0ABV7FPA0</accession>
<keyword evidence="4" id="KW-1185">Reference proteome</keyword>
<dbReference type="Proteomes" id="UP001595478">
    <property type="component" value="Unassembled WGS sequence"/>
</dbReference>
<name>A0ABV7FPA0_9ALTE</name>
<dbReference type="EMBL" id="JBHRSW010000005">
    <property type="protein sequence ID" value="MFC3120667.1"/>
    <property type="molecule type" value="Genomic_DNA"/>
</dbReference>